<gene>
    <name evidence="1" type="ORF">E4N76_00375</name>
</gene>
<proteinExistence type="predicted"/>
<reference evidence="1" key="1">
    <citation type="submission" date="2019-04" db="EMBL/GenBank/DDBJ databases">
        <title>Whole genome sequencing of oral phylogroup 2 treponemes.</title>
        <authorList>
            <person name="Chan Y."/>
            <person name="Zeng H.H."/>
            <person name="Yu X.L."/>
            <person name="Leung W.K."/>
            <person name="Watt R.M."/>
        </authorList>
    </citation>
    <scope>NUCLEOTIDE SEQUENCE</scope>
    <source>
        <strain evidence="1">OMZ 847</strain>
    </source>
</reference>
<sequence>MKYLKLFEEDYNNMTNMSFVSYDAGMITRDGIIAFNEIGAETTFSVGMPIYSAKTGEYIGRLSAGSYDYLNTALYDALGNPIPAAKWFVEEYNGKSQCIKTYWQIVTEREKGEDKRFKENNT</sequence>
<accession>A0ABY5HQG3</accession>
<dbReference type="Proteomes" id="UP001059401">
    <property type="component" value="Chromosome"/>
</dbReference>
<name>A0ABY5HQG3_9SPIR</name>
<organism evidence="1 2">
    <name type="scientific">Treponema putidum</name>
    <dbReference type="NCBI Taxonomy" id="221027"/>
    <lineage>
        <taxon>Bacteria</taxon>
        <taxon>Pseudomonadati</taxon>
        <taxon>Spirochaetota</taxon>
        <taxon>Spirochaetia</taxon>
        <taxon>Spirochaetales</taxon>
        <taxon>Treponemataceae</taxon>
        <taxon>Treponema</taxon>
    </lineage>
</organism>
<dbReference type="RefSeq" id="WP_255805605.1">
    <property type="nucleotide sequence ID" value="NZ_CP038802.1"/>
</dbReference>
<protein>
    <submittedName>
        <fullName evidence="1">Uncharacterized protein</fullName>
    </submittedName>
</protein>
<evidence type="ECO:0000313" key="1">
    <source>
        <dbReference type="EMBL" id="UTY27606.1"/>
    </source>
</evidence>
<evidence type="ECO:0000313" key="2">
    <source>
        <dbReference type="Proteomes" id="UP001059401"/>
    </source>
</evidence>
<keyword evidence="2" id="KW-1185">Reference proteome</keyword>
<dbReference type="EMBL" id="CP038802">
    <property type="protein sequence ID" value="UTY27606.1"/>
    <property type="molecule type" value="Genomic_DNA"/>
</dbReference>